<gene>
    <name evidence="1" type="primary">DPF1</name>
</gene>
<evidence type="ECO:0000313" key="1">
    <source>
        <dbReference type="Ensembl" id="ENSOARP00020018389.2"/>
    </source>
</evidence>
<sequence length="415" mass="46193">MGGLSARPSAGRTGPAGTCWGQDPGSKMATVIPGPLSLGEDFYREAIEHCRSYNARLCAERSLRLPFLDSQTGVAQNNCYIWMEKTHRGPGLAPGQIYTYPARCWRKKRRLNILEDPRLRPCEYKIDCEAPLKKEGGLPEGPVLEALLCAETGEKKIELKEEETIMDCQKQQLLEFPHDLEVEDPEDDMPRRKNRAKGKAYGIGGLRKRQDTASLEDRDKPYVCDICGKRYKNRPGLSYHYTHTHLAEEEGEENAERHALPFHRKNNHKQFYKELAWVPESQRKHTAKKAPDGTVIPNGYCDFCLGGSKKTGCPEDLISCADCGRSGDAPHLRLLGAGVERLQIWRAGSRGERIGGMQSILVDAELTQLLRTVGSSVGSGRLWEQWNAVVMTLWAPAGACLACGTVKDGCQNTRG</sequence>
<dbReference type="Ensembl" id="ENSOART00020022205.2">
    <property type="protein sequence ID" value="ENSOARP00020018389.2"/>
    <property type="gene ID" value="ENSOARG00020014415.2"/>
</dbReference>
<reference evidence="1" key="2">
    <citation type="submission" date="2025-08" db="UniProtKB">
        <authorList>
            <consortium name="Ensembl"/>
        </authorList>
    </citation>
    <scope>IDENTIFICATION</scope>
</reference>
<reference evidence="1" key="1">
    <citation type="submission" date="2020-11" db="EMBL/GenBank/DDBJ databases">
        <authorList>
            <person name="Davenport K.M."/>
            <person name="Bickhart D.M."/>
            <person name="Smith T.P.L."/>
            <person name="Murdoch B.M."/>
            <person name="Rosen B.D."/>
        </authorList>
    </citation>
    <scope>NUCLEOTIDE SEQUENCE [LARGE SCALE GENOMIC DNA]</scope>
    <source>
        <strain evidence="1">OAR_USU_Benz2616</strain>
    </source>
</reference>
<name>A0AC11BQ59_SHEEP</name>
<proteinExistence type="predicted"/>
<reference evidence="1" key="3">
    <citation type="submission" date="2025-09" db="UniProtKB">
        <authorList>
            <consortium name="Ensembl"/>
        </authorList>
    </citation>
    <scope>IDENTIFICATION</scope>
</reference>
<protein>
    <submittedName>
        <fullName evidence="1">Double PHD fingers 1</fullName>
    </submittedName>
</protein>
<organism evidence="1">
    <name type="scientific">Ovis aries</name>
    <name type="common">Sheep</name>
    <dbReference type="NCBI Taxonomy" id="9940"/>
    <lineage>
        <taxon>Eukaryota</taxon>
        <taxon>Metazoa</taxon>
        <taxon>Chordata</taxon>
        <taxon>Craniata</taxon>
        <taxon>Vertebrata</taxon>
        <taxon>Euteleostomi</taxon>
        <taxon>Mammalia</taxon>
        <taxon>Eutheria</taxon>
        <taxon>Laurasiatheria</taxon>
        <taxon>Artiodactyla</taxon>
        <taxon>Ruminantia</taxon>
        <taxon>Pecora</taxon>
        <taxon>Bovidae</taxon>
        <taxon>Caprinae</taxon>
        <taxon>Ovis</taxon>
    </lineage>
</organism>
<accession>A0AC11BQ59</accession>